<proteinExistence type="inferred from homology"/>
<evidence type="ECO:0000256" key="1">
    <source>
        <dbReference type="ARBA" id="ARBA00007265"/>
    </source>
</evidence>
<dbReference type="EMBL" id="QGMH01000095">
    <property type="protein sequence ID" value="TVY25456.1"/>
    <property type="molecule type" value="Genomic_DNA"/>
</dbReference>
<dbReference type="CDD" id="cd05398">
    <property type="entry name" value="NT_ClassII-CCAase"/>
    <property type="match status" value="1"/>
</dbReference>
<dbReference type="InterPro" id="IPR043519">
    <property type="entry name" value="NT_sf"/>
</dbReference>
<comment type="caution">
    <text evidence="10">The sequence shown here is derived from an EMBL/GenBank/DDBJ whole genome shotgun (WGS) entry which is preliminary data.</text>
</comment>
<comment type="similarity">
    <text evidence="1 6">Belongs to the tRNA nucleotidyltransferase/poly(A) polymerase family.</text>
</comment>
<dbReference type="InterPro" id="IPR002646">
    <property type="entry name" value="PolA_pol_head_dom"/>
</dbReference>
<feature type="domain" description="Poly A polymerase head" evidence="8">
    <location>
        <begin position="60"/>
        <end position="206"/>
    </location>
</feature>
<dbReference type="GeneID" id="41985900"/>
<dbReference type="InterPro" id="IPR018870">
    <property type="entry name" value="Tti2"/>
</dbReference>
<dbReference type="Proteomes" id="UP000431533">
    <property type="component" value="Unassembled WGS sequence"/>
</dbReference>
<evidence type="ECO:0000256" key="5">
    <source>
        <dbReference type="ARBA" id="ARBA00034736"/>
    </source>
</evidence>
<organism evidence="10 11">
    <name type="scientific">Lachnellula hyalina</name>
    <dbReference type="NCBI Taxonomy" id="1316788"/>
    <lineage>
        <taxon>Eukaryota</taxon>
        <taxon>Fungi</taxon>
        <taxon>Dikarya</taxon>
        <taxon>Ascomycota</taxon>
        <taxon>Pezizomycotina</taxon>
        <taxon>Leotiomycetes</taxon>
        <taxon>Helotiales</taxon>
        <taxon>Lachnaceae</taxon>
        <taxon>Lachnellula</taxon>
    </lineage>
</organism>
<keyword evidence="3" id="KW-0547">Nucleotide-binding</keyword>
<feature type="compositionally biased region" description="Basic and acidic residues" evidence="7">
    <location>
        <begin position="517"/>
        <end position="528"/>
    </location>
</feature>
<name>A0A8H8QZR6_9HELO</name>
<dbReference type="Gene3D" id="1.10.3090.10">
    <property type="entry name" value="cca-adding enzyme, domain 2"/>
    <property type="match status" value="1"/>
</dbReference>
<dbReference type="GO" id="GO:0001680">
    <property type="term" value="P:tRNA 3'-terminal CCA addition"/>
    <property type="evidence" value="ECO:0007669"/>
    <property type="project" value="TreeGrafter"/>
</dbReference>
<reference evidence="10 11" key="1">
    <citation type="submission" date="2018-05" db="EMBL/GenBank/DDBJ databases">
        <title>Genome sequencing and assembly of the regulated plant pathogen Lachnellula willkommii and related sister species for the development of diagnostic species identification markers.</title>
        <authorList>
            <person name="Giroux E."/>
            <person name="Bilodeau G."/>
        </authorList>
    </citation>
    <scope>NUCLEOTIDE SEQUENCE [LARGE SCALE GENOMIC DNA]</scope>
    <source>
        <strain evidence="10 11">CBS 185.66</strain>
    </source>
</reference>
<evidence type="ECO:0000256" key="3">
    <source>
        <dbReference type="ARBA" id="ARBA00022741"/>
    </source>
</evidence>
<evidence type="ECO:0000313" key="11">
    <source>
        <dbReference type="Proteomes" id="UP000431533"/>
    </source>
</evidence>
<evidence type="ECO:0000313" key="10">
    <source>
        <dbReference type="EMBL" id="TVY25456.1"/>
    </source>
</evidence>
<dbReference type="AlphaFoldDB" id="A0A8H8QZR6"/>
<dbReference type="Pfam" id="PF12627">
    <property type="entry name" value="PolyA_pol_RNAbd"/>
    <property type="match status" value="1"/>
</dbReference>
<feature type="domain" description="tRNA nucleotidyltransferase/poly(A) polymerase RNA and SrmB- binding" evidence="9">
    <location>
        <begin position="233"/>
        <end position="292"/>
    </location>
</feature>
<dbReference type="Pfam" id="PF01743">
    <property type="entry name" value="PolyA_pol"/>
    <property type="match status" value="1"/>
</dbReference>
<evidence type="ECO:0000256" key="7">
    <source>
        <dbReference type="SAM" id="MobiDB-lite"/>
    </source>
</evidence>
<dbReference type="SUPFAM" id="SSF48371">
    <property type="entry name" value="ARM repeat"/>
    <property type="match status" value="1"/>
</dbReference>
<dbReference type="InterPro" id="IPR032828">
    <property type="entry name" value="PolyA_RNA-bd"/>
</dbReference>
<dbReference type="GO" id="GO:0003723">
    <property type="term" value="F:RNA binding"/>
    <property type="evidence" value="ECO:0007669"/>
    <property type="project" value="UniProtKB-KW"/>
</dbReference>
<feature type="region of interest" description="Disordered" evidence="7">
    <location>
        <begin position="517"/>
        <end position="540"/>
    </location>
</feature>
<dbReference type="PANTHER" id="PTHR13734">
    <property type="entry name" value="TRNA-NUCLEOTIDYLTRANSFERASE"/>
    <property type="match status" value="1"/>
</dbReference>
<sequence length="1085" mass="121127">MKRKGLEIEFTDLPRAKKIKAPMATQKLPLTPQEQRLRKLLLDVASFIDEAKKIEEKIELRFAGGWVRDKLLGIPSHDIDTAINVMTGEDFCLQLQEYCTDPQNLEKHSLGPEDLGSIHIIAANPEKSKHLATATKRILGFDVDFVNLRKETYSVDSRHPQVEFGTAEEDALRRDATINSLFYNLLTDQIEDFCGGLEDIQAKRIRTPLEPLTTFTDDPLRVLRLIRFASRLGFKIDPETEVPMTDPAVSEALKVKISRERVGVEVEKMLKGQNPLSALELIDRLGLYQFVFTDPTVQDIPIPSTTNWHFAYDCLEVLKSNETPGSIYNSLVRSEDAKFLAWILAAAAPWTSVPLPQSAKPKTKLPLPFGTLVVREGIKVTSKVCDVVTGAFRNFLDITELRDAIKRKDAYVHERDTIGMSIRRWDFQGKNWRLQVLLAILVEAMNNGQNAFEGIFSEWQLFIDHLTDLDVMDAPSLKLLVNGDELKAALGGVKPGMWMKPALDVCVEWQLRNPGNEDKEGAINEGHRNGSCSGSPNFGNPQKSPLATQIIFIYIYNPRNAIKMFASARKAAKSKVSSKGISSDEVLILSPQCLPERYSLSQLYDGLELSNESKSKEDDLQSLLILNSCLSNLGRRERENGDDENIKRLSLWISKAILPDKTLNGQDEISDASIEMALSHTRHKAALGLESLQILITQLSSPRPSTIDPKIIITLIAFSSTMDPWTTPAILSRSTSLLSLYTPQTHTQDLIITLLNTFIRPLFSHSKPSTITSSGRKAMPSSAPLPKHDVAAERTSKPWKYETVYAVRVFSWVVQNAPGEIIAQNWHLFLPPLLTLLDDASTGFRATGSHLLSTFLPHLTSKLLKQSGIGEVFEDALLPTLLYLPNLTPVDESMRLLSGAYAALGVLCDVRYEVGEKARIEFLDRVMRGGVFMGYHHASEYPAIVQLLLEQTKVLVENMGIHAVKHLKDLIPILSTTLTDPFAPTNPPLLLSAIRALQTVLLNCWPRISEPKYKIEIIKALSVSWKDVSDSEDMDRLEEVQKELKMAGRLFVNAVEGDVNIRAELRPLVEVNRGVGIMFGVGEGS</sequence>
<dbReference type="OrthoDB" id="445712at2759"/>
<comment type="similarity">
    <text evidence="5">Belongs to the TTI2 family.</text>
</comment>
<keyword evidence="4 6" id="KW-0694">RNA-binding</keyword>
<dbReference type="FunFam" id="3.30.460.10:FF:000019">
    <property type="entry name" value="tRNA nucleotidyltransferase cca2"/>
    <property type="match status" value="1"/>
</dbReference>
<dbReference type="GO" id="GO:0052929">
    <property type="term" value="F:ATP:3'-cytidine-cytidine-tRNA adenylyltransferase activity"/>
    <property type="evidence" value="ECO:0007669"/>
    <property type="project" value="TreeGrafter"/>
</dbReference>
<evidence type="ECO:0000256" key="4">
    <source>
        <dbReference type="ARBA" id="ARBA00022884"/>
    </source>
</evidence>
<feature type="region of interest" description="Disordered" evidence="7">
    <location>
        <begin position="769"/>
        <end position="789"/>
    </location>
</feature>
<dbReference type="SUPFAM" id="SSF81891">
    <property type="entry name" value="Poly A polymerase C-terminal region-like"/>
    <property type="match status" value="1"/>
</dbReference>
<evidence type="ECO:0000256" key="6">
    <source>
        <dbReference type="RuleBase" id="RU003953"/>
    </source>
</evidence>
<dbReference type="InterPro" id="IPR011989">
    <property type="entry name" value="ARM-like"/>
</dbReference>
<dbReference type="RefSeq" id="XP_031004244.1">
    <property type="nucleotide sequence ID" value="XM_031150646.1"/>
</dbReference>
<evidence type="ECO:0000259" key="8">
    <source>
        <dbReference type="Pfam" id="PF01743"/>
    </source>
</evidence>
<keyword evidence="11" id="KW-1185">Reference proteome</keyword>
<dbReference type="PANTHER" id="PTHR13734:SF5">
    <property type="entry name" value="CCA TRNA NUCLEOTIDYLTRANSFERASE, MITOCHONDRIAL"/>
    <property type="match status" value="1"/>
</dbReference>
<dbReference type="Pfam" id="PF10521">
    <property type="entry name" value="Tti2"/>
    <property type="match status" value="1"/>
</dbReference>
<dbReference type="Gene3D" id="3.30.460.10">
    <property type="entry name" value="Beta Polymerase, domain 2"/>
    <property type="match status" value="1"/>
</dbReference>
<evidence type="ECO:0000256" key="2">
    <source>
        <dbReference type="ARBA" id="ARBA00022679"/>
    </source>
</evidence>
<dbReference type="Gene3D" id="1.25.10.10">
    <property type="entry name" value="Leucine-rich Repeat Variant"/>
    <property type="match status" value="1"/>
</dbReference>
<gene>
    <name evidence="10" type="primary">CCA1</name>
    <name evidence="10" type="ORF">LHYA1_G005702</name>
</gene>
<evidence type="ECO:0000259" key="9">
    <source>
        <dbReference type="Pfam" id="PF12627"/>
    </source>
</evidence>
<feature type="compositionally biased region" description="Polar residues" evidence="7">
    <location>
        <begin position="530"/>
        <end position="540"/>
    </location>
</feature>
<dbReference type="GO" id="GO:0000166">
    <property type="term" value="F:nucleotide binding"/>
    <property type="evidence" value="ECO:0007669"/>
    <property type="project" value="UniProtKB-KW"/>
</dbReference>
<dbReference type="GO" id="GO:0052927">
    <property type="term" value="F:CC tRNA cytidylyltransferase activity"/>
    <property type="evidence" value="ECO:0007669"/>
    <property type="project" value="TreeGrafter"/>
</dbReference>
<dbReference type="GO" id="GO:0110078">
    <property type="term" value="C:TTT Hsp90 cochaperone complex"/>
    <property type="evidence" value="ECO:0007669"/>
    <property type="project" value="InterPro"/>
</dbReference>
<protein>
    <submittedName>
        <fullName evidence="10">CCA tRNA nucleotidyltransferase, mitochondrial</fullName>
    </submittedName>
</protein>
<accession>A0A8H8QZR6</accession>
<dbReference type="SUPFAM" id="SSF81301">
    <property type="entry name" value="Nucleotidyltransferase"/>
    <property type="match status" value="1"/>
</dbReference>
<keyword evidence="2 6" id="KW-0808">Transferase</keyword>
<dbReference type="InterPro" id="IPR016024">
    <property type="entry name" value="ARM-type_fold"/>
</dbReference>
<dbReference type="GO" id="GO:0005739">
    <property type="term" value="C:mitochondrion"/>
    <property type="evidence" value="ECO:0007669"/>
    <property type="project" value="UniProtKB-ARBA"/>
</dbReference>